<evidence type="ECO:0000313" key="7">
    <source>
        <dbReference type="EMBL" id="KAF7323488.1"/>
    </source>
</evidence>
<comment type="similarity">
    <text evidence="2">Belongs to the NGG1 family.</text>
</comment>
<organism evidence="7 8">
    <name type="scientific">Mycena chlorophos</name>
    <name type="common">Agaric fungus</name>
    <name type="synonym">Agaricus chlorophos</name>
    <dbReference type="NCBI Taxonomy" id="658473"/>
    <lineage>
        <taxon>Eukaryota</taxon>
        <taxon>Fungi</taxon>
        <taxon>Dikarya</taxon>
        <taxon>Basidiomycota</taxon>
        <taxon>Agaricomycotina</taxon>
        <taxon>Agaricomycetes</taxon>
        <taxon>Agaricomycetidae</taxon>
        <taxon>Agaricales</taxon>
        <taxon>Marasmiineae</taxon>
        <taxon>Mycenaceae</taxon>
        <taxon>Mycena</taxon>
    </lineage>
</organism>
<evidence type="ECO:0000256" key="4">
    <source>
        <dbReference type="ARBA" id="ARBA00023163"/>
    </source>
</evidence>
<name>A0A8H6TQU1_MYCCL</name>
<feature type="region of interest" description="Disordered" evidence="6">
    <location>
        <begin position="1"/>
        <end position="24"/>
    </location>
</feature>
<feature type="compositionally biased region" description="Basic and acidic residues" evidence="6">
    <location>
        <begin position="58"/>
        <end position="107"/>
    </location>
</feature>
<evidence type="ECO:0000256" key="2">
    <source>
        <dbReference type="ARBA" id="ARBA00005330"/>
    </source>
</evidence>
<evidence type="ECO:0000256" key="5">
    <source>
        <dbReference type="ARBA" id="ARBA00023242"/>
    </source>
</evidence>
<comment type="caution">
    <text evidence="7">The sequence shown here is derived from an EMBL/GenBank/DDBJ whole genome shotgun (WGS) entry which is preliminary data.</text>
</comment>
<keyword evidence="8" id="KW-1185">Reference proteome</keyword>
<reference evidence="7" key="1">
    <citation type="submission" date="2020-05" db="EMBL/GenBank/DDBJ databases">
        <title>Mycena genomes resolve the evolution of fungal bioluminescence.</title>
        <authorList>
            <person name="Tsai I.J."/>
        </authorList>
    </citation>
    <scope>NUCLEOTIDE SEQUENCE</scope>
    <source>
        <strain evidence="7">110903Hualien_Pintung</strain>
    </source>
</reference>
<accession>A0A8H6TQU1</accession>
<keyword evidence="5" id="KW-0539">Nucleus</keyword>
<dbReference type="OrthoDB" id="1232at2759"/>
<gene>
    <name evidence="7" type="ORF">HMN09_00130000</name>
</gene>
<dbReference type="PANTHER" id="PTHR13556:SF2">
    <property type="entry name" value="TRANSCRIPTIONAL ADAPTER 3"/>
    <property type="match status" value="1"/>
</dbReference>
<dbReference type="GO" id="GO:0005634">
    <property type="term" value="C:nucleus"/>
    <property type="evidence" value="ECO:0007669"/>
    <property type="project" value="UniProtKB-SubCell"/>
</dbReference>
<evidence type="ECO:0000256" key="1">
    <source>
        <dbReference type="ARBA" id="ARBA00004123"/>
    </source>
</evidence>
<dbReference type="InterPro" id="IPR019340">
    <property type="entry name" value="Histone_AcTrfase_su3"/>
</dbReference>
<feature type="compositionally biased region" description="Polar residues" evidence="6">
    <location>
        <begin position="1"/>
        <end position="10"/>
    </location>
</feature>
<proteinExistence type="inferred from homology"/>
<evidence type="ECO:0000256" key="3">
    <source>
        <dbReference type="ARBA" id="ARBA00023015"/>
    </source>
</evidence>
<evidence type="ECO:0000256" key="6">
    <source>
        <dbReference type="SAM" id="MobiDB-lite"/>
    </source>
</evidence>
<evidence type="ECO:0000313" key="8">
    <source>
        <dbReference type="Proteomes" id="UP000613580"/>
    </source>
</evidence>
<dbReference type="PANTHER" id="PTHR13556">
    <property type="entry name" value="TRANSCRIPTIONAL ADAPTER 3-RELATED"/>
    <property type="match status" value="1"/>
</dbReference>
<comment type="subcellular location">
    <subcellularLocation>
        <location evidence="1">Nucleus</location>
    </subcellularLocation>
</comment>
<sequence>MSVVSSSSTLPKLLPFSRPPSPIRSAIFKSPPDAVPSVEELQSLQGELQQLKARTLERAKKAGEDLKTIEESFRRIKEREKGKAKQAQLEKIKREQRDYTPDPEVARPRLSSQPLSCLQAPQIHAPSTAHPPTESSKVHSVHTGRSEGDFTIPPPVSLLPTRPPPSERPRPGPSRMEDVVEDFSMAKQPPQTPVSTFYASVEPYLRTIREEDLGYLEPTADEVEPFIMPKLGRHYLDA</sequence>
<feature type="compositionally biased region" description="Basic and acidic residues" evidence="6">
    <location>
        <begin position="165"/>
        <end position="177"/>
    </location>
</feature>
<dbReference type="Proteomes" id="UP000613580">
    <property type="component" value="Unassembled WGS sequence"/>
</dbReference>
<dbReference type="GO" id="GO:0003713">
    <property type="term" value="F:transcription coactivator activity"/>
    <property type="evidence" value="ECO:0007669"/>
    <property type="project" value="TreeGrafter"/>
</dbReference>
<dbReference type="EMBL" id="JACAZE010000001">
    <property type="protein sequence ID" value="KAF7323488.1"/>
    <property type="molecule type" value="Genomic_DNA"/>
</dbReference>
<feature type="compositionally biased region" description="Pro residues" evidence="6">
    <location>
        <begin position="152"/>
        <end position="164"/>
    </location>
</feature>
<protein>
    <submittedName>
        <fullName evidence="7">Uncharacterized protein</fullName>
    </submittedName>
</protein>
<feature type="region of interest" description="Disordered" evidence="6">
    <location>
        <begin position="58"/>
        <end position="177"/>
    </location>
</feature>
<keyword evidence="3" id="KW-0805">Transcription regulation</keyword>
<dbReference type="GO" id="GO:0006357">
    <property type="term" value="P:regulation of transcription by RNA polymerase II"/>
    <property type="evidence" value="ECO:0007669"/>
    <property type="project" value="TreeGrafter"/>
</dbReference>
<dbReference type="AlphaFoldDB" id="A0A8H6TQU1"/>
<dbReference type="GO" id="GO:0000124">
    <property type="term" value="C:SAGA complex"/>
    <property type="evidence" value="ECO:0007669"/>
    <property type="project" value="TreeGrafter"/>
</dbReference>
<keyword evidence="4" id="KW-0804">Transcription</keyword>